<keyword evidence="2" id="KW-1185">Reference proteome</keyword>
<comment type="caution">
    <text evidence="1">The sequence shown here is derived from an EMBL/GenBank/DDBJ whole genome shotgun (WGS) entry which is preliminary data.</text>
</comment>
<dbReference type="GO" id="GO:0016301">
    <property type="term" value="F:kinase activity"/>
    <property type="evidence" value="ECO:0007669"/>
    <property type="project" value="UniProtKB-KW"/>
</dbReference>
<dbReference type="InterPro" id="IPR052194">
    <property type="entry name" value="MESH1"/>
</dbReference>
<gene>
    <name evidence="1" type="ORF">CLCY_3c01240</name>
</gene>
<dbReference type="PANTHER" id="PTHR46246:SF1">
    <property type="entry name" value="GUANOSINE-3',5'-BIS(DIPHOSPHATE) 3'-PYROPHOSPHOHYDROLASE MESH1"/>
    <property type="match status" value="1"/>
</dbReference>
<keyword evidence="1" id="KW-0418">Kinase</keyword>
<keyword evidence="1" id="KW-0808">Transferase</keyword>
<dbReference type="PANTHER" id="PTHR46246">
    <property type="entry name" value="GUANOSINE-3',5'-BIS(DIPHOSPHATE) 3'-PYROPHOSPHOHYDROLASE MESH1"/>
    <property type="match status" value="1"/>
</dbReference>
<dbReference type="STRING" id="1121307.CLCY_3c01240"/>
<accession>A0A0J8DC67</accession>
<dbReference type="Pfam" id="PF13328">
    <property type="entry name" value="HD_4"/>
    <property type="match status" value="1"/>
</dbReference>
<dbReference type="AlphaFoldDB" id="A0A0J8DC67"/>
<dbReference type="SUPFAM" id="SSF109604">
    <property type="entry name" value="HD-domain/PDEase-like"/>
    <property type="match status" value="1"/>
</dbReference>
<organism evidence="1 2">
    <name type="scientific">Clostridium cylindrosporum DSM 605</name>
    <dbReference type="NCBI Taxonomy" id="1121307"/>
    <lineage>
        <taxon>Bacteria</taxon>
        <taxon>Bacillati</taxon>
        <taxon>Bacillota</taxon>
        <taxon>Clostridia</taxon>
        <taxon>Eubacteriales</taxon>
        <taxon>Clostridiaceae</taxon>
        <taxon>Clostridium</taxon>
    </lineage>
</organism>
<dbReference type="EMBL" id="LFVU01000026">
    <property type="protein sequence ID" value="KMT21853.1"/>
    <property type="molecule type" value="Genomic_DNA"/>
</dbReference>
<reference evidence="1 2" key="1">
    <citation type="submission" date="2015-06" db="EMBL/GenBank/DDBJ databases">
        <title>Draft genome sequence of the purine-degrading Clostridium cylindrosporum HC-1 (DSM 605).</title>
        <authorList>
            <person name="Poehlein A."/>
            <person name="Schiel-Bengelsdorf B."/>
            <person name="Bengelsdorf F."/>
            <person name="Daniel R."/>
            <person name="Duerre P."/>
        </authorList>
    </citation>
    <scope>NUCLEOTIDE SEQUENCE [LARGE SCALE GENOMIC DNA]</scope>
    <source>
        <strain evidence="1 2">DSM 605</strain>
    </source>
</reference>
<dbReference type="EC" id="2.7.6.5" evidence="1"/>
<evidence type="ECO:0000313" key="1">
    <source>
        <dbReference type="EMBL" id="KMT21853.1"/>
    </source>
</evidence>
<protein>
    <submittedName>
        <fullName evidence="1">GTP pyrophosphokinase</fullName>
        <ecNumber evidence="1">2.7.6.5</ecNumber>
    </submittedName>
</protein>
<evidence type="ECO:0000313" key="2">
    <source>
        <dbReference type="Proteomes" id="UP000036756"/>
    </source>
</evidence>
<dbReference type="PATRIC" id="fig|1121307.3.peg.1476"/>
<dbReference type="GO" id="GO:0008893">
    <property type="term" value="F:guanosine-3',5'-bis(diphosphate) 3'-diphosphatase activity"/>
    <property type="evidence" value="ECO:0007669"/>
    <property type="project" value="TreeGrafter"/>
</dbReference>
<name>A0A0J8DC67_CLOCY</name>
<sequence length="185" mass="21606">MLGKEEMLYEAINIASTKHRGQKDKGGSPYILHPLAVMNSVRTIDEKIVAILHDIIEDTDVTKEDLYAIFDKDIVEAVDTISKKKGQRYEEYIELIKNNKLARKVKIADYKHNLDISRLNRECTDEDLKRVNKYVKYMIYLNSDHKEDFDVVCPRCASRNNYSIEGNQELHVKCSRCEYITEIEE</sequence>
<dbReference type="Gene3D" id="1.10.3210.10">
    <property type="entry name" value="Hypothetical protein af1432"/>
    <property type="match status" value="1"/>
</dbReference>
<dbReference type="Proteomes" id="UP000036756">
    <property type="component" value="Unassembled WGS sequence"/>
</dbReference>
<proteinExistence type="predicted"/>
<dbReference type="RefSeq" id="WP_200899970.1">
    <property type="nucleotide sequence ID" value="NZ_LFVU01000026.1"/>
</dbReference>
<dbReference type="GO" id="GO:0008728">
    <property type="term" value="F:GTP diphosphokinase activity"/>
    <property type="evidence" value="ECO:0007669"/>
    <property type="project" value="UniProtKB-EC"/>
</dbReference>